<dbReference type="GO" id="GO:0000981">
    <property type="term" value="F:DNA-binding transcription factor activity, RNA polymerase II-specific"/>
    <property type="evidence" value="ECO:0007669"/>
    <property type="project" value="InterPro"/>
</dbReference>
<comment type="caution">
    <text evidence="3">The sequence shown here is derived from an EMBL/GenBank/DDBJ whole genome shotgun (WGS) entry which is preliminary data.</text>
</comment>
<proteinExistence type="predicted"/>
<sequence>MDEIRKIEKRPKCSYCQKATKSRRNRRVVRGYACDRERPCKTCVENDKIASCSYWDQDRTVMRTYLAKEKNQHFREGVAISEEEAICTHCKSHQLKCSGESPCSRCLKKYRTVGYIASCVYRKPNGHIERYFLKYYKPSQDGTNRAILLTEDELGRGEQYADRGISAARRSFNQTFANGYETVYTRSDGFQCGLFAIQISLMHQFQLEIDIEALRQAHSTLSDGMAEFNMSNDGNFSLDQLVAILNAVPSPQRNNKRYSIGCILADCTAIIFPAAQGQGEPVVTLWIHNNENRSDSDVEVTGGILLLLRGNTPELIRYIGEIHQFLTDLNNLVFARKIFTKSESSPSEGLHF</sequence>
<dbReference type="Proteomes" id="UP000664169">
    <property type="component" value="Unassembled WGS sequence"/>
</dbReference>
<gene>
    <name evidence="3" type="ORF">GOMPHAMPRED_001508</name>
</gene>
<dbReference type="GO" id="GO:0008270">
    <property type="term" value="F:zinc ion binding"/>
    <property type="evidence" value="ECO:0007669"/>
    <property type="project" value="InterPro"/>
</dbReference>
<evidence type="ECO:0000259" key="2">
    <source>
        <dbReference type="PROSITE" id="PS50048"/>
    </source>
</evidence>
<name>A0A8H3F652_9LECA</name>
<evidence type="ECO:0000256" key="1">
    <source>
        <dbReference type="ARBA" id="ARBA00023242"/>
    </source>
</evidence>
<dbReference type="OrthoDB" id="3266505at2759"/>
<dbReference type="CDD" id="cd00067">
    <property type="entry name" value="GAL4"/>
    <property type="match status" value="1"/>
</dbReference>
<dbReference type="AlphaFoldDB" id="A0A8H3F652"/>
<dbReference type="PROSITE" id="PS50048">
    <property type="entry name" value="ZN2_CY6_FUNGAL_2"/>
    <property type="match status" value="1"/>
</dbReference>
<protein>
    <recommendedName>
        <fullName evidence="2">Zn(2)-C6 fungal-type domain-containing protein</fullName>
    </recommendedName>
</protein>
<dbReference type="Pfam" id="PF00172">
    <property type="entry name" value="Zn_clus"/>
    <property type="match status" value="1"/>
</dbReference>
<keyword evidence="4" id="KW-1185">Reference proteome</keyword>
<organism evidence="3 4">
    <name type="scientific">Gomphillus americanus</name>
    <dbReference type="NCBI Taxonomy" id="1940652"/>
    <lineage>
        <taxon>Eukaryota</taxon>
        <taxon>Fungi</taxon>
        <taxon>Dikarya</taxon>
        <taxon>Ascomycota</taxon>
        <taxon>Pezizomycotina</taxon>
        <taxon>Lecanoromycetes</taxon>
        <taxon>OSLEUM clade</taxon>
        <taxon>Ostropomycetidae</taxon>
        <taxon>Ostropales</taxon>
        <taxon>Graphidaceae</taxon>
        <taxon>Gomphilloideae</taxon>
        <taxon>Gomphillus</taxon>
    </lineage>
</organism>
<evidence type="ECO:0000313" key="3">
    <source>
        <dbReference type="EMBL" id="CAF9918393.1"/>
    </source>
</evidence>
<feature type="domain" description="Zn(2)-C6 fungal-type" evidence="2">
    <location>
        <begin position="86"/>
        <end position="121"/>
    </location>
</feature>
<accession>A0A8H3F652</accession>
<dbReference type="InterPro" id="IPR001138">
    <property type="entry name" value="Zn2Cys6_DnaBD"/>
</dbReference>
<reference evidence="3" key="1">
    <citation type="submission" date="2021-03" db="EMBL/GenBank/DDBJ databases">
        <authorList>
            <person name="Tagirdzhanova G."/>
        </authorList>
    </citation>
    <scope>NUCLEOTIDE SEQUENCE</scope>
</reference>
<dbReference type="EMBL" id="CAJPDQ010000013">
    <property type="protein sequence ID" value="CAF9918393.1"/>
    <property type="molecule type" value="Genomic_DNA"/>
</dbReference>
<evidence type="ECO:0000313" key="4">
    <source>
        <dbReference type="Proteomes" id="UP000664169"/>
    </source>
</evidence>
<keyword evidence="1" id="KW-0539">Nucleus</keyword>